<name>A0A1C7NX65_9HYPH</name>
<evidence type="ECO:0000256" key="4">
    <source>
        <dbReference type="ARBA" id="ARBA00023239"/>
    </source>
</evidence>
<keyword evidence="5" id="KW-0670">Pyruvate</keyword>
<dbReference type="GO" id="GO:0046872">
    <property type="term" value="F:metal ion binding"/>
    <property type="evidence" value="ECO:0007669"/>
    <property type="project" value="UniProtKB-KW"/>
</dbReference>
<accession>A0A1C7NX65</accession>
<sequence length="267" mass="28245">MPAPKNLFKSAIRADRFQLGLWVALASPYAAEIVSGSGYDWLLIDGEHAPNDIPLLSAQIQAVSRSGGHPIVRLPVGETWMIKQILDTGAQTLLIPMVESVEQAQALVRAVRYPPHGVRGVGAALGRASQFSRIGDYLETANAEICLIVQIESRAGLAALDEIAALDGIDGLFIGPSDLAADMGHLGQPGHADVTAAIGDAFARIKKAGKAAGIMTLDLDQARLYRDMGATFMAIGTDVTLLVSATERLREDFLSGSKSDVKPVSGY</sequence>
<protein>
    <submittedName>
        <fullName evidence="8">2-keto-3-deoxy-L-rhamnonate aldolase</fullName>
    </submittedName>
</protein>
<dbReference type="Proteomes" id="UP000093111">
    <property type="component" value="Unassembled WGS sequence"/>
</dbReference>
<evidence type="ECO:0000256" key="6">
    <source>
        <dbReference type="ARBA" id="ARBA00045074"/>
    </source>
</evidence>
<dbReference type="InterPro" id="IPR050251">
    <property type="entry name" value="HpcH-HpaI_aldolase"/>
</dbReference>
<dbReference type="STRING" id="1612624.ADU59_20315"/>
<evidence type="ECO:0000313" key="9">
    <source>
        <dbReference type="Proteomes" id="UP000093111"/>
    </source>
</evidence>
<dbReference type="OrthoDB" id="9802624at2"/>
<evidence type="ECO:0000259" key="7">
    <source>
        <dbReference type="Pfam" id="PF03328"/>
    </source>
</evidence>
<comment type="caution">
    <text evidence="8">The sequence shown here is derived from an EMBL/GenBank/DDBJ whole genome shotgun (WGS) entry which is preliminary data.</text>
</comment>
<evidence type="ECO:0000256" key="5">
    <source>
        <dbReference type="ARBA" id="ARBA00023317"/>
    </source>
</evidence>
<evidence type="ECO:0000256" key="2">
    <source>
        <dbReference type="ARBA" id="ARBA00005568"/>
    </source>
</evidence>
<evidence type="ECO:0000313" key="8">
    <source>
        <dbReference type="EMBL" id="OBZ93593.1"/>
    </source>
</evidence>
<dbReference type="EMBL" id="LGLV01000013">
    <property type="protein sequence ID" value="OBZ93593.1"/>
    <property type="molecule type" value="Genomic_DNA"/>
</dbReference>
<dbReference type="FunFam" id="3.20.20.60:FF:000004">
    <property type="entry name" value="5-keto-4-deoxy-D-glucarate aldolase"/>
    <property type="match status" value="1"/>
</dbReference>
<comment type="cofactor">
    <cofactor evidence="1">
        <name>a divalent metal cation</name>
        <dbReference type="ChEBI" id="CHEBI:60240"/>
    </cofactor>
</comment>
<dbReference type="Pfam" id="PF03328">
    <property type="entry name" value="HpcH_HpaI"/>
    <property type="match status" value="1"/>
</dbReference>
<proteinExistence type="inferred from homology"/>
<feature type="domain" description="HpcH/HpaI aldolase/citrate lyase" evidence="7">
    <location>
        <begin position="18"/>
        <end position="244"/>
    </location>
</feature>
<comment type="catalytic activity">
    <reaction evidence="6">
        <text>D-glyceraldehyde + pyruvate = 2-dehydro-3-deoxy-L-galactonate</text>
        <dbReference type="Rhea" id="RHEA:80055"/>
        <dbReference type="ChEBI" id="CHEBI:15361"/>
        <dbReference type="ChEBI" id="CHEBI:17378"/>
        <dbReference type="ChEBI" id="CHEBI:75545"/>
    </reaction>
</comment>
<reference evidence="8 9" key="1">
    <citation type="journal article" date="2016" name="Syst. Appl. Microbiol.">
        <title>Pararhizobium polonicum sp. nov. isolated from tumors on stone fruit rootstocks.</title>
        <authorList>
            <person name="Pulawska J."/>
            <person name="Kuzmanovic N."/>
            <person name="Willems A."/>
            <person name="Pothier J.F."/>
        </authorList>
    </citation>
    <scope>NUCLEOTIDE SEQUENCE [LARGE SCALE GENOMIC DNA]</scope>
    <source>
        <strain evidence="8 9">F5.1</strain>
    </source>
</reference>
<dbReference type="PATRIC" id="fig|1612624.7.peg.6037"/>
<dbReference type="InterPro" id="IPR005000">
    <property type="entry name" value="Aldolase/citrate-lyase_domain"/>
</dbReference>
<comment type="similarity">
    <text evidence="2">Belongs to the HpcH/HpaI aldolase family.</text>
</comment>
<keyword evidence="4" id="KW-0456">Lyase</keyword>
<gene>
    <name evidence="8" type="ORF">ADU59_20315</name>
</gene>
<keyword evidence="9" id="KW-1185">Reference proteome</keyword>
<dbReference type="PANTHER" id="PTHR30502">
    <property type="entry name" value="2-KETO-3-DEOXY-L-RHAMNONATE ALDOLASE"/>
    <property type="match status" value="1"/>
</dbReference>
<dbReference type="GO" id="GO:0016832">
    <property type="term" value="F:aldehyde-lyase activity"/>
    <property type="evidence" value="ECO:0007669"/>
    <property type="project" value="UniProtKB-ARBA"/>
</dbReference>
<dbReference type="Gene3D" id="3.20.20.60">
    <property type="entry name" value="Phosphoenolpyruvate-binding domains"/>
    <property type="match status" value="1"/>
</dbReference>
<dbReference type="AlphaFoldDB" id="A0A1C7NX65"/>
<keyword evidence="3" id="KW-0479">Metal-binding</keyword>
<evidence type="ECO:0000256" key="3">
    <source>
        <dbReference type="ARBA" id="ARBA00022723"/>
    </source>
</evidence>
<dbReference type="PANTHER" id="PTHR30502:SF0">
    <property type="entry name" value="PHOSPHOENOLPYRUVATE CARBOXYLASE FAMILY PROTEIN"/>
    <property type="match status" value="1"/>
</dbReference>
<dbReference type="RefSeq" id="WP_068955983.1">
    <property type="nucleotide sequence ID" value="NZ_LGLV01000013.1"/>
</dbReference>
<dbReference type="InterPro" id="IPR040442">
    <property type="entry name" value="Pyrv_kinase-like_dom_sf"/>
</dbReference>
<evidence type="ECO:0000256" key="1">
    <source>
        <dbReference type="ARBA" id="ARBA00001968"/>
    </source>
</evidence>
<dbReference type="GO" id="GO:0005737">
    <property type="term" value="C:cytoplasm"/>
    <property type="evidence" value="ECO:0007669"/>
    <property type="project" value="UniProtKB-ARBA"/>
</dbReference>
<dbReference type="InterPro" id="IPR015813">
    <property type="entry name" value="Pyrv/PenolPyrv_kinase-like_dom"/>
</dbReference>
<organism evidence="8 9">
    <name type="scientific">Pararhizobium polonicum</name>
    <dbReference type="NCBI Taxonomy" id="1612624"/>
    <lineage>
        <taxon>Bacteria</taxon>
        <taxon>Pseudomonadati</taxon>
        <taxon>Pseudomonadota</taxon>
        <taxon>Alphaproteobacteria</taxon>
        <taxon>Hyphomicrobiales</taxon>
        <taxon>Rhizobiaceae</taxon>
        <taxon>Rhizobium/Agrobacterium group</taxon>
        <taxon>Pararhizobium</taxon>
    </lineage>
</organism>
<dbReference type="SUPFAM" id="SSF51621">
    <property type="entry name" value="Phosphoenolpyruvate/pyruvate domain"/>
    <property type="match status" value="1"/>
</dbReference>